<accession>A0A9D7PR23</accession>
<dbReference type="Proteomes" id="UP000886689">
    <property type="component" value="Unassembled WGS sequence"/>
</dbReference>
<dbReference type="InterPro" id="IPR006311">
    <property type="entry name" value="TAT_signal"/>
</dbReference>
<dbReference type="Gene3D" id="2.60.40.2470">
    <property type="entry name" value="SoxY domain"/>
    <property type="match status" value="1"/>
</dbReference>
<evidence type="ECO:0000256" key="1">
    <source>
        <dbReference type="SAM" id="SignalP"/>
    </source>
</evidence>
<dbReference type="NCBIfam" id="TIGR04488">
    <property type="entry name" value="SoxY_true_GGCGG"/>
    <property type="match status" value="1"/>
</dbReference>
<keyword evidence="1" id="KW-0732">Signal</keyword>
<dbReference type="AlphaFoldDB" id="A0A9D7PR23"/>
<sequence length="168" mass="17631">MNNTKTKKAGCNNLLRRHLLRTAGATSALAALAAAGVLKPGQVIAADWPRGPFTATNFNDALKAHGSNGSSEGRDIVFNAPDIAENGAQVVIEVTSNIATTQSISVFVEKNPMPLAASFRFANGALPQVRVPLKMAESSRVRAVVRTADGKLWHAQREIKVTLGGCGG</sequence>
<dbReference type="InterPro" id="IPR016568">
    <property type="entry name" value="Sulphur_oxidation_SoxY"/>
</dbReference>
<dbReference type="PIRSF" id="PIRSF010312">
    <property type="entry name" value="Sulphur_oxidation_SoxY"/>
    <property type="match status" value="1"/>
</dbReference>
<dbReference type="InterPro" id="IPR038162">
    <property type="entry name" value="SoxY_sf"/>
</dbReference>
<dbReference type="InterPro" id="IPR032711">
    <property type="entry name" value="SoxY"/>
</dbReference>
<organism evidence="3 4">
    <name type="scientific">Candidatus Proximibacter danicus</name>
    <dbReference type="NCBI Taxonomy" id="2954365"/>
    <lineage>
        <taxon>Bacteria</taxon>
        <taxon>Pseudomonadati</taxon>
        <taxon>Pseudomonadota</taxon>
        <taxon>Betaproteobacteria</taxon>
        <taxon>Candidatus Proximibacter</taxon>
    </lineage>
</organism>
<dbReference type="Pfam" id="PF13501">
    <property type="entry name" value="SoxY"/>
    <property type="match status" value="1"/>
</dbReference>
<proteinExistence type="predicted"/>
<evidence type="ECO:0000313" key="4">
    <source>
        <dbReference type="Proteomes" id="UP000886689"/>
    </source>
</evidence>
<feature type="signal peptide" evidence="1">
    <location>
        <begin position="1"/>
        <end position="45"/>
    </location>
</feature>
<feature type="chain" id="PRO_5038516659" evidence="1">
    <location>
        <begin position="46"/>
        <end position="168"/>
    </location>
</feature>
<gene>
    <name evidence="3" type="primary">soxY</name>
    <name evidence="3" type="ORF">IPL58_12190</name>
</gene>
<dbReference type="EMBL" id="JADJUC010000013">
    <property type="protein sequence ID" value="MBK8524775.1"/>
    <property type="molecule type" value="Genomic_DNA"/>
</dbReference>
<protein>
    <submittedName>
        <fullName evidence="3">Thiosulfate oxidation carrier protein SoxY</fullName>
    </submittedName>
</protein>
<dbReference type="PROSITE" id="PS51318">
    <property type="entry name" value="TAT"/>
    <property type="match status" value="1"/>
</dbReference>
<evidence type="ECO:0000259" key="2">
    <source>
        <dbReference type="Pfam" id="PF13501"/>
    </source>
</evidence>
<comment type="caution">
    <text evidence="3">The sequence shown here is derived from an EMBL/GenBank/DDBJ whole genome shotgun (WGS) entry which is preliminary data.</text>
</comment>
<name>A0A9D7PR23_9PROT</name>
<reference evidence="3" key="1">
    <citation type="submission" date="2020-10" db="EMBL/GenBank/DDBJ databases">
        <title>Connecting structure to function with the recovery of over 1000 high-quality activated sludge metagenome-assembled genomes encoding full-length rRNA genes using long-read sequencing.</title>
        <authorList>
            <person name="Singleton C.M."/>
            <person name="Petriglieri F."/>
            <person name="Kristensen J.M."/>
            <person name="Kirkegaard R.H."/>
            <person name="Michaelsen T.Y."/>
            <person name="Andersen M.H."/>
            <person name="Karst S.M."/>
            <person name="Dueholm M.S."/>
            <person name="Nielsen P.H."/>
            <person name="Albertsen M."/>
        </authorList>
    </citation>
    <scope>NUCLEOTIDE SEQUENCE</scope>
    <source>
        <strain evidence="3">Hirt_18-Q3-R61-65_BATAC.395</strain>
    </source>
</reference>
<feature type="domain" description="Ig-like SoxY" evidence="2">
    <location>
        <begin position="71"/>
        <end position="166"/>
    </location>
</feature>
<evidence type="ECO:0000313" key="3">
    <source>
        <dbReference type="EMBL" id="MBK8524775.1"/>
    </source>
</evidence>